<accession>A0A443J391</accession>
<keyword evidence="2" id="KW-1185">Reference proteome</keyword>
<sequence length="126" mass="14269">MNIAIIILLSSSLLLFIISFFQKDKTSELEAELEELSMTLLQDSHNLKKRVGLLEEELLLEKHIVHPSHNQLEKDSPVVHEVLKNQVLALHQQGIDLQRISKQSSLPPETVRKIIDSSRSASGRTI</sequence>
<dbReference type="Proteomes" id="UP000273811">
    <property type="component" value="Unassembled WGS sequence"/>
</dbReference>
<dbReference type="EMBL" id="QYTU02000001">
    <property type="protein sequence ID" value="RWR15121.1"/>
    <property type="molecule type" value="Genomic_DNA"/>
</dbReference>
<comment type="caution">
    <text evidence="1">The sequence shown here is derived from an EMBL/GenBank/DDBJ whole genome shotgun (WGS) entry which is preliminary data.</text>
</comment>
<evidence type="ECO:0000313" key="2">
    <source>
        <dbReference type="Proteomes" id="UP000273811"/>
    </source>
</evidence>
<dbReference type="AlphaFoldDB" id="A0A443J391"/>
<evidence type="ECO:0008006" key="3">
    <source>
        <dbReference type="Google" id="ProtNLM"/>
    </source>
</evidence>
<reference evidence="1" key="1">
    <citation type="submission" date="2018-12" db="EMBL/GenBank/DDBJ databases">
        <authorList>
            <person name="Sun L."/>
            <person name="Chen Z."/>
        </authorList>
    </citation>
    <scope>NUCLEOTIDE SEQUENCE [LARGE SCALE GENOMIC DNA]</scope>
    <source>
        <strain evidence="1">DSM 16012</strain>
    </source>
</reference>
<gene>
    <name evidence="1" type="ORF">D4N35_000855</name>
</gene>
<organism evidence="1 2">
    <name type="scientific">Siminovitchia fortis</name>
    <dbReference type="NCBI Taxonomy" id="254758"/>
    <lineage>
        <taxon>Bacteria</taxon>
        <taxon>Bacillati</taxon>
        <taxon>Bacillota</taxon>
        <taxon>Bacilli</taxon>
        <taxon>Bacillales</taxon>
        <taxon>Bacillaceae</taxon>
        <taxon>Siminovitchia</taxon>
    </lineage>
</organism>
<dbReference type="OrthoDB" id="2454584at2"/>
<proteinExistence type="predicted"/>
<protein>
    <recommendedName>
        <fullName evidence="3">Resolvase HTH domain-containing protein</fullName>
    </recommendedName>
</protein>
<dbReference type="GeneID" id="56389920"/>
<evidence type="ECO:0000313" key="1">
    <source>
        <dbReference type="EMBL" id="RWR15121.1"/>
    </source>
</evidence>
<name>A0A443J391_9BACI</name>
<dbReference type="RefSeq" id="WP_120068490.1">
    <property type="nucleotide sequence ID" value="NZ_CP126113.1"/>
</dbReference>